<evidence type="ECO:0000313" key="10">
    <source>
        <dbReference type="Proteomes" id="UP001237642"/>
    </source>
</evidence>
<keyword evidence="7 8" id="KW-0472">Membrane</keyword>
<keyword evidence="4 8" id="KW-0812">Transmembrane</keyword>
<dbReference type="AlphaFoldDB" id="A0AAD8ID52"/>
<comment type="subcellular location">
    <subcellularLocation>
        <location evidence="1">Membrane</location>
        <topology evidence="1">Single-pass membrane protein</topology>
    </subcellularLocation>
</comment>
<reference evidence="9" key="2">
    <citation type="submission" date="2023-05" db="EMBL/GenBank/DDBJ databases">
        <authorList>
            <person name="Schelkunov M.I."/>
        </authorList>
    </citation>
    <scope>NUCLEOTIDE SEQUENCE</scope>
    <source>
        <strain evidence="9">Hsosn_3</strain>
        <tissue evidence="9">Leaf</tissue>
    </source>
</reference>
<name>A0AAD8ID52_9APIA</name>
<evidence type="ECO:0000256" key="7">
    <source>
        <dbReference type="ARBA" id="ARBA00023136"/>
    </source>
</evidence>
<evidence type="ECO:0000256" key="3">
    <source>
        <dbReference type="ARBA" id="ARBA00022448"/>
    </source>
</evidence>
<dbReference type="PANTHER" id="PTHR33228:SF76">
    <property type="entry name" value="PROTEIN GLUTAMINE DUMPER 7"/>
    <property type="match status" value="1"/>
</dbReference>
<dbReference type="GO" id="GO:0006865">
    <property type="term" value="P:amino acid transport"/>
    <property type="evidence" value="ECO:0007669"/>
    <property type="project" value="UniProtKB-KW"/>
</dbReference>
<evidence type="ECO:0000313" key="9">
    <source>
        <dbReference type="EMBL" id="KAK1383465.1"/>
    </source>
</evidence>
<evidence type="ECO:0000256" key="5">
    <source>
        <dbReference type="ARBA" id="ARBA00022970"/>
    </source>
</evidence>
<dbReference type="Proteomes" id="UP001237642">
    <property type="component" value="Unassembled WGS sequence"/>
</dbReference>
<keyword evidence="6 8" id="KW-1133">Transmembrane helix</keyword>
<protein>
    <submittedName>
        <fullName evidence="9">Glutamine dumper 1</fullName>
    </submittedName>
</protein>
<evidence type="ECO:0000256" key="8">
    <source>
        <dbReference type="SAM" id="Phobius"/>
    </source>
</evidence>
<evidence type="ECO:0000256" key="2">
    <source>
        <dbReference type="ARBA" id="ARBA00009977"/>
    </source>
</evidence>
<gene>
    <name evidence="9" type="ORF">POM88_021200</name>
</gene>
<keyword evidence="5" id="KW-0029">Amino-acid transport</keyword>
<keyword evidence="3" id="KW-0813">Transport</keyword>
<dbReference type="PANTHER" id="PTHR33228">
    <property type="entry name" value="PROTEIN GLUTAMINE DUMPER 4-RELATED"/>
    <property type="match status" value="1"/>
</dbReference>
<organism evidence="9 10">
    <name type="scientific">Heracleum sosnowskyi</name>
    <dbReference type="NCBI Taxonomy" id="360622"/>
    <lineage>
        <taxon>Eukaryota</taxon>
        <taxon>Viridiplantae</taxon>
        <taxon>Streptophyta</taxon>
        <taxon>Embryophyta</taxon>
        <taxon>Tracheophyta</taxon>
        <taxon>Spermatophyta</taxon>
        <taxon>Magnoliopsida</taxon>
        <taxon>eudicotyledons</taxon>
        <taxon>Gunneridae</taxon>
        <taxon>Pentapetalae</taxon>
        <taxon>asterids</taxon>
        <taxon>campanulids</taxon>
        <taxon>Apiales</taxon>
        <taxon>Apiaceae</taxon>
        <taxon>Apioideae</taxon>
        <taxon>apioid superclade</taxon>
        <taxon>Tordylieae</taxon>
        <taxon>Tordyliinae</taxon>
        <taxon>Heracleum</taxon>
    </lineage>
</organism>
<evidence type="ECO:0000256" key="6">
    <source>
        <dbReference type="ARBA" id="ARBA00022989"/>
    </source>
</evidence>
<dbReference type="InterPro" id="IPR040359">
    <property type="entry name" value="GDU"/>
</dbReference>
<keyword evidence="10" id="KW-1185">Reference proteome</keyword>
<comment type="caution">
    <text evidence="9">The sequence shown here is derived from an EMBL/GenBank/DDBJ whole genome shotgun (WGS) entry which is preliminary data.</text>
</comment>
<proteinExistence type="inferred from homology"/>
<dbReference type="GO" id="GO:0080143">
    <property type="term" value="P:regulation of amino acid export"/>
    <property type="evidence" value="ECO:0007669"/>
    <property type="project" value="InterPro"/>
</dbReference>
<evidence type="ECO:0000256" key="1">
    <source>
        <dbReference type="ARBA" id="ARBA00004167"/>
    </source>
</evidence>
<dbReference type="EMBL" id="JAUIZM010000005">
    <property type="protein sequence ID" value="KAK1383465.1"/>
    <property type="molecule type" value="Genomic_DNA"/>
</dbReference>
<sequence>MGRSSPVLNTAAAPSAGGQSVNLKSPIPYLFGGLGLMLALIAMALLILACSYRKYSNRSTQNEEAEEKPVKPMMLSQPEMEPKINLVIMAGDEKPRYLAMPVSCNLSHAHQDH</sequence>
<accession>A0AAD8ID52</accession>
<dbReference type="GO" id="GO:0016020">
    <property type="term" value="C:membrane"/>
    <property type="evidence" value="ECO:0007669"/>
    <property type="project" value="UniProtKB-SubCell"/>
</dbReference>
<reference evidence="9" key="1">
    <citation type="submission" date="2023-02" db="EMBL/GenBank/DDBJ databases">
        <title>Genome of toxic invasive species Heracleum sosnowskyi carries increased number of genes despite the absence of recent whole-genome duplications.</title>
        <authorList>
            <person name="Schelkunov M."/>
            <person name="Shtratnikova V."/>
            <person name="Makarenko M."/>
            <person name="Klepikova A."/>
            <person name="Omelchenko D."/>
            <person name="Novikova G."/>
            <person name="Obukhova E."/>
            <person name="Bogdanov V."/>
            <person name="Penin A."/>
            <person name="Logacheva M."/>
        </authorList>
    </citation>
    <scope>NUCLEOTIDE SEQUENCE</scope>
    <source>
        <strain evidence="9">Hsosn_3</strain>
        <tissue evidence="9">Leaf</tissue>
    </source>
</reference>
<feature type="transmembrane region" description="Helical" evidence="8">
    <location>
        <begin position="29"/>
        <end position="52"/>
    </location>
</feature>
<comment type="similarity">
    <text evidence="2">Belongs to the GLUTAMINE DUMPER 1 (TC 9.B.60) family.</text>
</comment>
<evidence type="ECO:0000256" key="4">
    <source>
        <dbReference type="ARBA" id="ARBA00022692"/>
    </source>
</evidence>